<evidence type="ECO:0000313" key="1">
    <source>
        <dbReference type="EMBL" id="TFK76290.1"/>
    </source>
</evidence>
<protein>
    <submittedName>
        <fullName evidence="1">Uncharacterized protein</fullName>
    </submittedName>
</protein>
<keyword evidence="2" id="KW-1185">Reference proteome</keyword>
<reference evidence="1 2" key="1">
    <citation type="journal article" date="2019" name="Nat. Ecol. Evol.">
        <title>Megaphylogeny resolves global patterns of mushroom evolution.</title>
        <authorList>
            <person name="Varga T."/>
            <person name="Krizsan K."/>
            <person name="Foldi C."/>
            <person name="Dima B."/>
            <person name="Sanchez-Garcia M."/>
            <person name="Sanchez-Ramirez S."/>
            <person name="Szollosi G.J."/>
            <person name="Szarkandi J.G."/>
            <person name="Papp V."/>
            <person name="Albert L."/>
            <person name="Andreopoulos W."/>
            <person name="Angelini C."/>
            <person name="Antonin V."/>
            <person name="Barry K.W."/>
            <person name="Bougher N.L."/>
            <person name="Buchanan P."/>
            <person name="Buyck B."/>
            <person name="Bense V."/>
            <person name="Catcheside P."/>
            <person name="Chovatia M."/>
            <person name="Cooper J."/>
            <person name="Damon W."/>
            <person name="Desjardin D."/>
            <person name="Finy P."/>
            <person name="Geml J."/>
            <person name="Haridas S."/>
            <person name="Hughes K."/>
            <person name="Justo A."/>
            <person name="Karasinski D."/>
            <person name="Kautmanova I."/>
            <person name="Kiss B."/>
            <person name="Kocsube S."/>
            <person name="Kotiranta H."/>
            <person name="LaButti K.M."/>
            <person name="Lechner B.E."/>
            <person name="Liimatainen K."/>
            <person name="Lipzen A."/>
            <person name="Lukacs Z."/>
            <person name="Mihaltcheva S."/>
            <person name="Morgado L.N."/>
            <person name="Niskanen T."/>
            <person name="Noordeloos M.E."/>
            <person name="Ohm R.A."/>
            <person name="Ortiz-Santana B."/>
            <person name="Ovrebo C."/>
            <person name="Racz N."/>
            <person name="Riley R."/>
            <person name="Savchenko A."/>
            <person name="Shiryaev A."/>
            <person name="Soop K."/>
            <person name="Spirin V."/>
            <person name="Szebenyi C."/>
            <person name="Tomsovsky M."/>
            <person name="Tulloss R.E."/>
            <person name="Uehling J."/>
            <person name="Grigoriev I.V."/>
            <person name="Vagvolgyi C."/>
            <person name="Papp T."/>
            <person name="Martin F.M."/>
            <person name="Miettinen O."/>
            <person name="Hibbett D.S."/>
            <person name="Nagy L.G."/>
        </authorList>
    </citation>
    <scope>NUCLEOTIDE SEQUENCE [LARGE SCALE GENOMIC DNA]</scope>
    <source>
        <strain evidence="1 2">NL-1719</strain>
    </source>
</reference>
<proteinExistence type="predicted"/>
<accession>A0ACD3BEH4</accession>
<organism evidence="1 2">
    <name type="scientific">Pluteus cervinus</name>
    <dbReference type="NCBI Taxonomy" id="181527"/>
    <lineage>
        <taxon>Eukaryota</taxon>
        <taxon>Fungi</taxon>
        <taxon>Dikarya</taxon>
        <taxon>Basidiomycota</taxon>
        <taxon>Agaricomycotina</taxon>
        <taxon>Agaricomycetes</taxon>
        <taxon>Agaricomycetidae</taxon>
        <taxon>Agaricales</taxon>
        <taxon>Pluteineae</taxon>
        <taxon>Pluteaceae</taxon>
        <taxon>Pluteus</taxon>
    </lineage>
</organism>
<name>A0ACD3BEH4_9AGAR</name>
<dbReference type="EMBL" id="ML208260">
    <property type="protein sequence ID" value="TFK76290.1"/>
    <property type="molecule type" value="Genomic_DNA"/>
</dbReference>
<evidence type="ECO:0000313" key="2">
    <source>
        <dbReference type="Proteomes" id="UP000308600"/>
    </source>
</evidence>
<gene>
    <name evidence="1" type="ORF">BDN72DRAFT_891369</name>
</gene>
<sequence length="501" mass="56662">MLKPWGVRADSSTPLRINRALFYCSAHCRHIAARARRGQEWGPKRSIFKIKDLGSLKTPIPSPGLPVRKAHRRSLSSTHERALREVTSSEVEHRPVESADEVTPIVDQIVTGPRLLSDDLPACASVLHRTDQPHHCDILLHLAHCIMDGISNYLLLKIFLDLRTRLGLTFPSEDLFPSASFSPPRRSWIRVISLAISSNRMAKLSMRGGHTLPRKITSTTMFTPAHSDTKSYSLSVEDSRRVIRNCTRHQVTFGNVYPRYLRGEIDEDESEYRKREPMSTAGGPLDLPSYYNREWQHKGGAHNVSVFIGFDILTLPFMPLGETRNIKPGMPLPTLSQLLTPSLFFLRSRLIEQQMANMTRNLLSLDVLNARLLGRVQTLREIVQAVNRSPQMTRDLTLLTPMEQSRKGIVITHGGFSLGNVDRLLPLEYGSENGIKIALHRSGTRLHCRPMELYLGAETSRDQSHLYFFFDKNVFDREVVEEWLAEIQAATLHSIGGDVAN</sequence>
<dbReference type="Proteomes" id="UP000308600">
    <property type="component" value="Unassembled WGS sequence"/>
</dbReference>